<dbReference type="Gene3D" id="3.90.1150.10">
    <property type="entry name" value="Aspartate Aminotransferase, domain 1"/>
    <property type="match status" value="1"/>
</dbReference>
<dbReference type="CDD" id="cd00610">
    <property type="entry name" value="OAT_like"/>
    <property type="match status" value="1"/>
</dbReference>
<dbReference type="InterPro" id="IPR049704">
    <property type="entry name" value="Aminotrans_3_PPA_site"/>
</dbReference>
<dbReference type="HAMAP" id="MF_00834">
    <property type="entry name" value="BioA"/>
    <property type="match status" value="1"/>
</dbReference>
<keyword evidence="4 7" id="KW-0949">S-adenosyl-L-methionine</keyword>
<feature type="binding site" evidence="7">
    <location>
        <position position="403"/>
    </location>
    <ligand>
        <name>substrate</name>
    </ligand>
</feature>
<comment type="pathway">
    <text evidence="7">Cofactor biosynthesis; biotin biosynthesis; 7,8-diaminononanoate from 8-amino-7-oxononanoate (SAM route): step 1/1.</text>
</comment>
<dbReference type="InterPro" id="IPR005814">
    <property type="entry name" value="Aminotrans_3"/>
</dbReference>
<dbReference type="EC" id="2.6.1.62" evidence="7"/>
<evidence type="ECO:0000313" key="8">
    <source>
        <dbReference type="EMBL" id="MFC1440935.1"/>
    </source>
</evidence>
<comment type="similarity">
    <text evidence="7">Belongs to the class-III pyridoxal-phosphate-dependent aminotransferase family. BioA subfamily.</text>
</comment>
<organism evidence="8 9">
    <name type="scientific">Streptacidiphilus jeojiensis</name>
    <dbReference type="NCBI Taxonomy" id="3229225"/>
    <lineage>
        <taxon>Bacteria</taxon>
        <taxon>Bacillati</taxon>
        <taxon>Actinomycetota</taxon>
        <taxon>Actinomycetes</taxon>
        <taxon>Kitasatosporales</taxon>
        <taxon>Streptomycetaceae</taxon>
        <taxon>Streptacidiphilus</taxon>
    </lineage>
</organism>
<dbReference type="PANTHER" id="PTHR42684">
    <property type="entry name" value="ADENOSYLMETHIONINE-8-AMINO-7-OXONONANOATE AMINOTRANSFERASE"/>
    <property type="match status" value="1"/>
</dbReference>
<feature type="binding site" evidence="7">
    <location>
        <begin position="320"/>
        <end position="321"/>
    </location>
    <ligand>
        <name>pyridoxal 5'-phosphate</name>
        <dbReference type="ChEBI" id="CHEBI:597326"/>
    </ligand>
</feature>
<dbReference type="InterPro" id="IPR015422">
    <property type="entry name" value="PyrdxlP-dep_Trfase_small"/>
</dbReference>
<feature type="site" description="Participates in the substrate recognition with KAPA and in a stacking interaction with the adenine ring of SAM" evidence="7">
    <location>
        <position position="24"/>
    </location>
</feature>
<dbReference type="NCBIfam" id="TIGR00508">
    <property type="entry name" value="bioA"/>
    <property type="match status" value="1"/>
</dbReference>
<gene>
    <name evidence="7" type="primary">bioA</name>
    <name evidence="8" type="ORF">ABUW04_21985</name>
</gene>
<feature type="binding site" evidence="7">
    <location>
        <position position="319"/>
    </location>
    <ligand>
        <name>substrate</name>
    </ligand>
</feature>
<dbReference type="InterPro" id="IPR015424">
    <property type="entry name" value="PyrdxlP-dep_Trfase"/>
</dbReference>
<evidence type="ECO:0000256" key="3">
    <source>
        <dbReference type="ARBA" id="ARBA00022679"/>
    </source>
</evidence>
<name>A0ABV6XRM6_9ACTN</name>
<feature type="binding site" evidence="7">
    <location>
        <position position="286"/>
    </location>
    <ligand>
        <name>substrate</name>
    </ligand>
</feature>
<accession>A0ABV6XRM6</accession>
<evidence type="ECO:0000256" key="2">
    <source>
        <dbReference type="ARBA" id="ARBA00022576"/>
    </source>
</evidence>
<keyword evidence="3 7" id="KW-0808">Transferase</keyword>
<dbReference type="InterPro" id="IPR015421">
    <property type="entry name" value="PyrdxlP-dep_Trfase_major"/>
</dbReference>
<dbReference type="Gene3D" id="3.40.640.10">
    <property type="entry name" value="Type I PLP-dependent aspartate aminotransferase-like (Major domain)"/>
    <property type="match status" value="1"/>
</dbReference>
<feature type="binding site" evidence="7">
    <location>
        <position position="63"/>
    </location>
    <ligand>
        <name>substrate</name>
    </ligand>
</feature>
<feature type="binding site" evidence="7">
    <location>
        <begin position="123"/>
        <end position="124"/>
    </location>
    <ligand>
        <name>pyridoxal 5'-phosphate</name>
        <dbReference type="ChEBI" id="CHEBI:597326"/>
    </ligand>
</feature>
<keyword evidence="9" id="KW-1185">Reference proteome</keyword>
<dbReference type="GO" id="GO:0004015">
    <property type="term" value="F:adenosylmethionine-8-amino-7-oxononanoate transaminase activity"/>
    <property type="evidence" value="ECO:0007669"/>
    <property type="project" value="UniProtKB-EC"/>
</dbReference>
<dbReference type="Proteomes" id="UP001592581">
    <property type="component" value="Unassembled WGS sequence"/>
</dbReference>
<comment type="subcellular location">
    <subcellularLocation>
        <location evidence="7">Cytoplasm</location>
    </subcellularLocation>
</comment>
<evidence type="ECO:0000256" key="5">
    <source>
        <dbReference type="ARBA" id="ARBA00022756"/>
    </source>
</evidence>
<comment type="cofactor">
    <cofactor evidence="1 7">
        <name>pyridoxal 5'-phosphate</name>
        <dbReference type="ChEBI" id="CHEBI:597326"/>
    </cofactor>
</comment>
<evidence type="ECO:0000313" key="9">
    <source>
        <dbReference type="Proteomes" id="UP001592581"/>
    </source>
</evidence>
<comment type="function">
    <text evidence="7">Catalyzes the transfer of the alpha-amino group from S-adenosyl-L-methionine (SAM) to 7-keto-8-aminopelargonic acid (KAPA) to form 7,8-diaminopelargonic acid (DAPA). It is the only aminotransferase known to utilize SAM as an amino donor.</text>
</comment>
<evidence type="ECO:0000256" key="7">
    <source>
        <dbReference type="HAMAP-Rule" id="MF_00834"/>
    </source>
</evidence>
<dbReference type="EMBL" id="JBEUKS010000007">
    <property type="protein sequence ID" value="MFC1440935.1"/>
    <property type="molecule type" value="Genomic_DNA"/>
</dbReference>
<dbReference type="NCBIfam" id="NF004624">
    <property type="entry name" value="PRK05964.1"/>
    <property type="match status" value="1"/>
</dbReference>
<evidence type="ECO:0000256" key="4">
    <source>
        <dbReference type="ARBA" id="ARBA00022691"/>
    </source>
</evidence>
<dbReference type="PROSITE" id="PS00600">
    <property type="entry name" value="AA_TRANSFER_CLASS_3"/>
    <property type="match status" value="1"/>
</dbReference>
<feature type="binding site" evidence="7">
    <location>
        <position position="257"/>
    </location>
    <ligand>
        <name>pyridoxal 5'-phosphate</name>
        <dbReference type="ChEBI" id="CHEBI:597326"/>
    </ligand>
</feature>
<comment type="subunit">
    <text evidence="7">Homodimer.</text>
</comment>
<dbReference type="SUPFAM" id="SSF53383">
    <property type="entry name" value="PLP-dependent transferases"/>
    <property type="match status" value="1"/>
</dbReference>
<keyword evidence="5 7" id="KW-0093">Biotin biosynthesis</keyword>
<dbReference type="InterPro" id="IPR005815">
    <property type="entry name" value="BioA"/>
</dbReference>
<comment type="catalytic activity">
    <reaction evidence="7">
        <text>(8S)-8-amino-7-oxononanoate + S-adenosyl-L-methionine = S-adenosyl-4-methylsulfanyl-2-oxobutanoate + (7R,8S)-7,8-diammoniononanoate</text>
        <dbReference type="Rhea" id="RHEA:16861"/>
        <dbReference type="ChEBI" id="CHEBI:16490"/>
        <dbReference type="ChEBI" id="CHEBI:59789"/>
        <dbReference type="ChEBI" id="CHEBI:149468"/>
        <dbReference type="ChEBI" id="CHEBI:149469"/>
        <dbReference type="EC" id="2.6.1.62"/>
    </reaction>
</comment>
<reference evidence="8 9" key="1">
    <citation type="submission" date="2024-06" db="EMBL/GenBank/DDBJ databases">
        <authorList>
            <person name="Lee S.D."/>
        </authorList>
    </citation>
    <scope>NUCLEOTIDE SEQUENCE [LARGE SCALE GENOMIC DNA]</scope>
    <source>
        <strain evidence="8 9">N1-10</strain>
    </source>
</reference>
<keyword evidence="7" id="KW-0963">Cytoplasm</keyword>
<dbReference type="PANTHER" id="PTHR42684:SF17">
    <property type="entry name" value="ADENOSYLMETHIONINE-8-AMINO-7-OXONONANOATE AMINOTRANSFERASE"/>
    <property type="match status" value="1"/>
</dbReference>
<keyword evidence="6 7" id="KW-0663">Pyridoxal phosphate</keyword>
<feature type="binding site" evidence="7">
    <location>
        <position position="156"/>
    </location>
    <ligand>
        <name>substrate</name>
    </ligand>
</feature>
<evidence type="ECO:0000256" key="6">
    <source>
        <dbReference type="ARBA" id="ARBA00022898"/>
    </source>
</evidence>
<evidence type="ECO:0000256" key="1">
    <source>
        <dbReference type="ARBA" id="ARBA00001933"/>
    </source>
</evidence>
<dbReference type="Pfam" id="PF00202">
    <property type="entry name" value="Aminotran_3"/>
    <property type="match status" value="1"/>
</dbReference>
<comment type="caution">
    <text evidence="8">The sequence shown here is derived from an EMBL/GenBank/DDBJ whole genome shotgun (WGS) entry which is preliminary data.</text>
</comment>
<keyword evidence="2 7" id="KW-0032">Aminotransferase</keyword>
<sequence length="436" mass="46145">MTGFDPGDTEQLLALDRAHVWHPYGAMPAAVPPFAVESAQGVRLRMAQPVEGRDELVDGMSSWWSAIHGYRHPVLDQAVRDQLGRMSHVMFGGLTHEPAVRLAARLVEITPEPLRHVFLADSGSVAVEVAAKMCLQYWRSVGRPAKQRLLTWRGGYHGDTFHPMSVCDPEGGMHQLWTGVLPRQIFADAPPDGFDAPLDPGYAARLDELIGRHAAETAAVIVEPVVQGAGGMRFHSPALLRELRRLCDLHGVLLVFDEIATGFGRTGALFAADHAGVSPDVMCVGKALTGGYLTLAAALCTTEVAAGISGGEVPVLAHGPTFMGNPLACAVANASIELLLGQDWAVEVKRIEAGLRAGLAPAADLPGVSDVRVLGAIGVVQLDHEVDVAAATRAAAREGVWLRPFRDLVYTMPPYVTGDDDLAAVCAGVVAAAGKG</sequence>
<feature type="modified residue" description="N6-(pyridoxal phosphate)lysine" evidence="7">
    <location>
        <position position="286"/>
    </location>
</feature>
<protein>
    <recommendedName>
        <fullName evidence="7">Adenosylmethionine-8-amino-7-oxononanoate aminotransferase</fullName>
        <ecNumber evidence="7">2.6.1.62</ecNumber>
    </recommendedName>
    <alternativeName>
        <fullName evidence="7">7,8-diamino-pelargonic acid aminotransferase</fullName>
        <shortName evidence="7">DAPA AT</shortName>
        <shortName evidence="7">DAPA aminotransferase</shortName>
    </alternativeName>
    <alternativeName>
        <fullName evidence="7">7,8-diaminononanoate synthase</fullName>
        <shortName evidence="7">DANS</shortName>
    </alternativeName>
    <alternativeName>
        <fullName evidence="7">Diaminopelargonic acid synthase</fullName>
    </alternativeName>
</protein>
<proteinExistence type="inferred from homology"/>